<dbReference type="InterPro" id="IPR035369">
    <property type="entry name" value="Nrap_D4"/>
</dbReference>
<dbReference type="Pfam" id="PF17404">
    <property type="entry name" value="Nrap_D3"/>
    <property type="match status" value="1"/>
</dbReference>
<keyword evidence="5" id="KW-0690">Ribosome biogenesis</keyword>
<evidence type="ECO:0000259" key="7">
    <source>
        <dbReference type="Pfam" id="PF03813"/>
    </source>
</evidence>
<dbReference type="GO" id="GO:0006409">
    <property type="term" value="P:tRNA export from nucleus"/>
    <property type="evidence" value="ECO:0007669"/>
    <property type="project" value="TreeGrafter"/>
</dbReference>
<evidence type="ECO:0000259" key="9">
    <source>
        <dbReference type="Pfam" id="PF17404"/>
    </source>
</evidence>
<dbReference type="GO" id="GO:0032040">
    <property type="term" value="C:small-subunit processome"/>
    <property type="evidence" value="ECO:0007669"/>
    <property type="project" value="TreeGrafter"/>
</dbReference>
<dbReference type="GO" id="GO:0034456">
    <property type="term" value="C:UTP-C complex"/>
    <property type="evidence" value="ECO:0007669"/>
    <property type="project" value="TreeGrafter"/>
</dbReference>
<feature type="region of interest" description="Disordered" evidence="6">
    <location>
        <begin position="1"/>
        <end position="25"/>
    </location>
</feature>
<evidence type="ECO:0000256" key="4">
    <source>
        <dbReference type="ARBA" id="ARBA00023242"/>
    </source>
</evidence>
<dbReference type="InterPro" id="IPR035367">
    <property type="entry name" value="Nrap_D2"/>
</dbReference>
<proteinExistence type="inferred from homology"/>
<dbReference type="GO" id="GO:0003723">
    <property type="term" value="F:RNA binding"/>
    <property type="evidence" value="ECO:0007669"/>
    <property type="project" value="UniProtKB-KW"/>
</dbReference>
<dbReference type="Pfam" id="PF03813">
    <property type="entry name" value="Nrap"/>
    <property type="match status" value="1"/>
</dbReference>
<dbReference type="InterPro" id="IPR035370">
    <property type="entry name" value="Nrap_D5"/>
</dbReference>
<dbReference type="Pfam" id="PF17407">
    <property type="entry name" value="Nrap_D6"/>
    <property type="match status" value="1"/>
</dbReference>
<feature type="domain" description="Nrap protein" evidence="11">
    <location>
        <begin position="871"/>
        <end position="1023"/>
    </location>
</feature>
<dbReference type="Pfam" id="PF17403">
    <property type="entry name" value="Nrap_D2"/>
    <property type="match status" value="1"/>
</dbReference>
<keyword evidence="5" id="KW-0687">Ribonucleoprotein</keyword>
<comment type="similarity">
    <text evidence="2 5">Belongs to the NRAP family.</text>
</comment>
<comment type="subcellular location">
    <subcellularLocation>
        <location evidence="1 5">Nucleus</location>
        <location evidence="1 5">Nucleolus</location>
    </subcellularLocation>
</comment>
<feature type="domain" description="Nrap protein" evidence="10">
    <location>
        <begin position="641"/>
        <end position="869"/>
    </location>
</feature>
<evidence type="ECO:0000259" key="12">
    <source>
        <dbReference type="Pfam" id="PF17407"/>
    </source>
</evidence>
<evidence type="ECO:0000259" key="8">
    <source>
        <dbReference type="Pfam" id="PF17403"/>
    </source>
</evidence>
<dbReference type="PANTHER" id="PTHR17972">
    <property type="entry name" value="NUCLEOLAR RNA-ASSOCIATED PROTEIN"/>
    <property type="match status" value="1"/>
</dbReference>
<evidence type="ECO:0000259" key="11">
    <source>
        <dbReference type="Pfam" id="PF17406"/>
    </source>
</evidence>
<dbReference type="Gene3D" id="1.10.1410.10">
    <property type="match status" value="2"/>
</dbReference>
<keyword evidence="5" id="KW-0698">rRNA processing</keyword>
<accession>A0A5K1JZD6</accession>
<evidence type="ECO:0000256" key="2">
    <source>
        <dbReference type="ARBA" id="ARBA00006674"/>
    </source>
</evidence>
<feature type="domain" description="Nrap protein" evidence="9">
    <location>
        <begin position="473"/>
        <end position="628"/>
    </location>
</feature>
<evidence type="ECO:0000256" key="3">
    <source>
        <dbReference type="ARBA" id="ARBA00022884"/>
    </source>
</evidence>
<reference evidence="13" key="1">
    <citation type="submission" date="2019-10" db="EMBL/GenBank/DDBJ databases">
        <authorList>
            <person name="Nor Muhammad N."/>
        </authorList>
    </citation>
    <scope>NUCLEOTIDE SEQUENCE</scope>
</reference>
<evidence type="ECO:0000259" key="10">
    <source>
        <dbReference type="Pfam" id="PF17405"/>
    </source>
</evidence>
<protein>
    <recommendedName>
        <fullName evidence="5">U3 small nucleolar RNA-associated protein 22</fullName>
    </recommendedName>
</protein>
<feature type="domain" description="Nrap protein" evidence="12">
    <location>
        <begin position="1026"/>
        <end position="1095"/>
    </location>
</feature>
<name>A0A5K1JZD6_9APHY</name>
<evidence type="ECO:0000256" key="1">
    <source>
        <dbReference type="ARBA" id="ARBA00004604"/>
    </source>
</evidence>
<dbReference type="GO" id="GO:0006364">
    <property type="term" value="P:rRNA processing"/>
    <property type="evidence" value="ECO:0007669"/>
    <property type="project" value="UniProtKB-KW"/>
</dbReference>
<gene>
    <name evidence="13" type="primary">G4MVC5</name>
</gene>
<keyword evidence="4 5" id="KW-0539">Nucleus</keyword>
<dbReference type="Pfam" id="PF17405">
    <property type="entry name" value="Nrap_D4"/>
    <property type="match status" value="1"/>
</dbReference>
<dbReference type="GO" id="GO:0032545">
    <property type="term" value="C:CURI complex"/>
    <property type="evidence" value="ECO:0007669"/>
    <property type="project" value="TreeGrafter"/>
</dbReference>
<dbReference type="EMBL" id="LR726521">
    <property type="protein sequence ID" value="VWO97778.1"/>
    <property type="molecule type" value="Genomic_DNA"/>
</dbReference>
<organism evidence="13">
    <name type="scientific">Ganoderma boninense</name>
    <dbReference type="NCBI Taxonomy" id="34458"/>
    <lineage>
        <taxon>Eukaryota</taxon>
        <taxon>Fungi</taxon>
        <taxon>Dikarya</taxon>
        <taxon>Basidiomycota</taxon>
        <taxon>Agaricomycotina</taxon>
        <taxon>Agaricomycetes</taxon>
        <taxon>Polyporales</taxon>
        <taxon>Polyporaceae</taxon>
        <taxon>Ganoderma</taxon>
    </lineage>
</organism>
<dbReference type="Pfam" id="PF17406">
    <property type="entry name" value="Nrap_D5"/>
    <property type="match status" value="1"/>
</dbReference>
<dbReference type="InterPro" id="IPR035368">
    <property type="entry name" value="Nrap_D3"/>
</dbReference>
<dbReference type="InterPro" id="IPR035082">
    <property type="entry name" value="Nrap_D1"/>
</dbReference>
<feature type="domain" description="Nrap protein" evidence="7">
    <location>
        <begin position="165"/>
        <end position="302"/>
    </location>
</feature>
<dbReference type="InterPro" id="IPR035371">
    <property type="entry name" value="Nrap_D6"/>
</dbReference>
<dbReference type="InterPro" id="IPR005554">
    <property type="entry name" value="NOL6/Upt22"/>
</dbReference>
<keyword evidence="3 5" id="KW-0694">RNA-binding</keyword>
<feature type="compositionally biased region" description="Basic residues" evidence="6">
    <location>
        <begin position="1"/>
        <end position="11"/>
    </location>
</feature>
<feature type="domain" description="Nrap protein" evidence="8">
    <location>
        <begin position="307"/>
        <end position="466"/>
    </location>
</feature>
<evidence type="ECO:0000256" key="6">
    <source>
        <dbReference type="SAM" id="MobiDB-lite"/>
    </source>
</evidence>
<dbReference type="PANTHER" id="PTHR17972:SF0">
    <property type="entry name" value="NUCLEOLAR PROTEIN 6"/>
    <property type="match status" value="1"/>
</dbReference>
<evidence type="ECO:0000256" key="5">
    <source>
        <dbReference type="RuleBase" id="RU364032"/>
    </source>
</evidence>
<sequence>MALNLKRKRTHSPSPSPATDDYIEHSSLPDASSRLAAHRHQPPTGEELKNIKDAADLFRSTSFKLQIDALLPNVRPKYHLSQPLDNLLVSLHKFLTDLPSSPPQHPLHAARALSLKGIAVPYIRPFPTEDTNWKVAFEAPSEIVLCGSWATKTAVKAKDSTKYQVDVALAMPSNLLQEKDYLNGRAFQKRAYFLAVVASALAHANPAYGLFYDSTSGDPRCTALILDPPIHVLGKLDVQIRIVPFLPQSPIPLSRLSPSRSNIRTTGQDQELDHEPTPLYNTALLRMSTPKAHLLSVHALQQDAPGFSDALTLLRVWANQRGYGAGGKFCVRGFEGKGMWWASLLDLLIHGEELQPVQLERPSPKFKPLGKGLSSYQLFKAALDFLARHSFAERSVFVKSKDGHKFPPASYVGHEAVFVDSTSSVNLLADVPLSSLDMLRYDAQATLEVLDQRGNSEDPFCSIFLQDRRDVFSRFDVLLQVDVSSAQMPDQSLHVVADHGSAYNALMANLSSTLRDGLGNRVKALTVLHPSSDARPLSQALPASSPIVFIGIILDTEHAFRLVDHGPLAQDRTGEQAEQFRRIWGDKAELRRFKDGSIMESVVWDIKNADERAYIPAMIVKHLLQNHFGIGGDAVTTWQHQFDALLKAPESIRSLFEARNAAAGFKAALTAFDSLVKQMKALDDKLPLAILNVSPVSPALRYTEVFVPIAMAPSSRVRIPTAASYVPAMEVIVEFEKSGRWPDDLRAIRKIKLAFYERLATALMEAVKGLQATVVLGERAGGKELQDEAALDIVTLEGWAFRARIWHDREATLLDRVINDQSHIRKASRRHVSGDEAYERQVALAMRDAYSRRFIHAPRHHRIIAALSHKFAAFAGTVRLTKRWFASHWLLCTHVSEEAIELLCAYIFLQTGAALPSAVVPGTKERGFAQVLRFLKDWDWTKGLVVPLSLEEQDTILPSDMESTCGRAGAWSFITTVDHSGHIWTSHGPNAVVARRIAAIAKATWESFNTFDSQGSNLKRLFHHPTEDYDFIAELDPGVLSRYYQNISANPSAWSSKAKYANIAPASAAAPVLPGFDPAAALFADLQGETALVWYGNPR</sequence>
<dbReference type="AlphaFoldDB" id="A0A5K1JZD6"/>
<evidence type="ECO:0000313" key="13">
    <source>
        <dbReference type="EMBL" id="VWO97778.1"/>
    </source>
</evidence>